<dbReference type="GO" id="GO:0046982">
    <property type="term" value="F:protein heterodimerization activity"/>
    <property type="evidence" value="ECO:0007669"/>
    <property type="project" value="InterPro"/>
</dbReference>
<dbReference type="GO" id="GO:0005634">
    <property type="term" value="C:nucleus"/>
    <property type="evidence" value="ECO:0007669"/>
    <property type="project" value="UniProtKB-SubCell"/>
</dbReference>
<keyword evidence="2" id="KW-0805">Transcription regulation</keyword>
<proteinExistence type="predicted"/>
<evidence type="ECO:0000256" key="2">
    <source>
        <dbReference type="ARBA" id="ARBA00023015"/>
    </source>
</evidence>
<protein>
    <submittedName>
        <fullName evidence="7">Bromodomain associated domain-containing protein</fullName>
    </submittedName>
</protein>
<dbReference type="Pfam" id="PF07524">
    <property type="entry name" value="Bromo_TP"/>
    <property type="match status" value="1"/>
</dbReference>
<evidence type="ECO:0000256" key="3">
    <source>
        <dbReference type="ARBA" id="ARBA00023163"/>
    </source>
</evidence>
<dbReference type="InterPro" id="IPR006565">
    <property type="entry name" value="BTP"/>
</dbReference>
<name>A0A914RIT8_PAREQ</name>
<feature type="domain" description="Bromodomain associated" evidence="5">
    <location>
        <begin position="13"/>
        <end position="64"/>
    </location>
</feature>
<accession>A0A914RIT8</accession>
<evidence type="ECO:0000256" key="4">
    <source>
        <dbReference type="ARBA" id="ARBA00023242"/>
    </source>
</evidence>
<evidence type="ECO:0000313" key="7">
    <source>
        <dbReference type="WBParaSite" id="PEQ_0000642901-mRNA-1"/>
    </source>
</evidence>
<dbReference type="CDD" id="cd00076">
    <property type="entry name" value="HFD_SF"/>
    <property type="match status" value="1"/>
</dbReference>
<keyword evidence="3" id="KW-0804">Transcription</keyword>
<dbReference type="WBParaSite" id="PEQ_0000642901-mRNA-1">
    <property type="protein sequence ID" value="PEQ_0000642901-mRNA-1"/>
    <property type="gene ID" value="PEQ_0000642901"/>
</dbReference>
<dbReference type="InterPro" id="IPR009072">
    <property type="entry name" value="Histone-fold"/>
</dbReference>
<evidence type="ECO:0000259" key="5">
    <source>
        <dbReference type="Pfam" id="PF07524"/>
    </source>
</evidence>
<sequence>MGSNRPLDPTEDYARLLVQQATARILENTGFAQSGERALATLSDITRKLLQKMWFEAKMFAEHGSLFVLFF</sequence>
<evidence type="ECO:0000313" key="6">
    <source>
        <dbReference type="Proteomes" id="UP000887564"/>
    </source>
</evidence>
<evidence type="ECO:0000256" key="1">
    <source>
        <dbReference type="ARBA" id="ARBA00004123"/>
    </source>
</evidence>
<keyword evidence="6" id="KW-1185">Reference proteome</keyword>
<reference evidence="7" key="1">
    <citation type="submission" date="2022-11" db="UniProtKB">
        <authorList>
            <consortium name="WormBaseParasite"/>
        </authorList>
    </citation>
    <scope>IDENTIFICATION</scope>
</reference>
<dbReference type="Gene3D" id="1.10.20.10">
    <property type="entry name" value="Histone, subunit A"/>
    <property type="match status" value="1"/>
</dbReference>
<comment type="subcellular location">
    <subcellularLocation>
        <location evidence="1">Nucleus</location>
    </subcellularLocation>
</comment>
<dbReference type="AlphaFoldDB" id="A0A914RIT8"/>
<organism evidence="6 7">
    <name type="scientific">Parascaris equorum</name>
    <name type="common">Equine roundworm</name>
    <dbReference type="NCBI Taxonomy" id="6256"/>
    <lineage>
        <taxon>Eukaryota</taxon>
        <taxon>Metazoa</taxon>
        <taxon>Ecdysozoa</taxon>
        <taxon>Nematoda</taxon>
        <taxon>Chromadorea</taxon>
        <taxon>Rhabditida</taxon>
        <taxon>Spirurina</taxon>
        <taxon>Ascaridomorpha</taxon>
        <taxon>Ascaridoidea</taxon>
        <taxon>Ascarididae</taxon>
        <taxon>Parascaris</taxon>
    </lineage>
</organism>
<dbReference type="Proteomes" id="UP000887564">
    <property type="component" value="Unplaced"/>
</dbReference>
<keyword evidence="4" id="KW-0539">Nucleus</keyword>